<organism evidence="1 2">
    <name type="scientific">Pararge aegeria aegeria</name>
    <dbReference type="NCBI Taxonomy" id="348720"/>
    <lineage>
        <taxon>Eukaryota</taxon>
        <taxon>Metazoa</taxon>
        <taxon>Ecdysozoa</taxon>
        <taxon>Arthropoda</taxon>
        <taxon>Hexapoda</taxon>
        <taxon>Insecta</taxon>
        <taxon>Pterygota</taxon>
        <taxon>Neoptera</taxon>
        <taxon>Endopterygota</taxon>
        <taxon>Lepidoptera</taxon>
        <taxon>Glossata</taxon>
        <taxon>Ditrysia</taxon>
        <taxon>Papilionoidea</taxon>
        <taxon>Nymphalidae</taxon>
        <taxon>Satyrinae</taxon>
        <taxon>Satyrini</taxon>
        <taxon>Parargina</taxon>
        <taxon>Pararge</taxon>
    </lineage>
</organism>
<dbReference type="Proteomes" id="UP000838756">
    <property type="component" value="Unassembled WGS sequence"/>
</dbReference>
<gene>
    <name evidence="1" type="primary">jg15022</name>
    <name evidence="1" type="ORF">PAEG_LOCUS12141</name>
</gene>
<proteinExistence type="predicted"/>
<reference evidence="1" key="1">
    <citation type="submission" date="2022-03" db="EMBL/GenBank/DDBJ databases">
        <authorList>
            <person name="Lindestad O."/>
        </authorList>
    </citation>
    <scope>NUCLEOTIDE SEQUENCE</scope>
</reference>
<evidence type="ECO:0000313" key="1">
    <source>
        <dbReference type="EMBL" id="CAH2234299.1"/>
    </source>
</evidence>
<sequence length="162" mass="17912">MERSSGHLDGEGHPSRLKAVTEVVPCLAVIPSRIHELSYLPRDLKLNRLITRSFRSAVVSGHYGYVPYSVEDGEDFLGGVPGSKSVFKLEVGKKPGVRKSPAIHPFASGHKAIRLVLDLLPDALMLLSHWTMSVRKKRIQLCLRTYVSSIICPAMLEYSCGD</sequence>
<accession>A0A8S4RBV5</accession>
<comment type="caution">
    <text evidence="1">The sequence shown here is derived from an EMBL/GenBank/DDBJ whole genome shotgun (WGS) entry which is preliminary data.</text>
</comment>
<keyword evidence="2" id="KW-1185">Reference proteome</keyword>
<protein>
    <submittedName>
        <fullName evidence="1">Jg15022 protein</fullName>
    </submittedName>
</protein>
<dbReference type="AlphaFoldDB" id="A0A8S4RBV5"/>
<name>A0A8S4RBV5_9NEOP</name>
<evidence type="ECO:0000313" key="2">
    <source>
        <dbReference type="Proteomes" id="UP000838756"/>
    </source>
</evidence>
<dbReference type="EMBL" id="CAKXAJ010025044">
    <property type="protein sequence ID" value="CAH2234299.1"/>
    <property type="molecule type" value="Genomic_DNA"/>
</dbReference>